<protein>
    <recommendedName>
        <fullName evidence="1">VOC domain-containing protein</fullName>
    </recommendedName>
</protein>
<dbReference type="InterPro" id="IPR029068">
    <property type="entry name" value="Glyas_Bleomycin-R_OHBP_Dase"/>
</dbReference>
<dbReference type="PANTHER" id="PTHR36437">
    <property type="entry name" value="GLYOXALASE/BLEOMYCIN RESISTANCE PROTEIN/DIOXYGENASE"/>
    <property type="match status" value="1"/>
</dbReference>
<dbReference type="STRING" id="587636.SAMN05216199_1248"/>
<evidence type="ECO:0000313" key="3">
    <source>
        <dbReference type="Proteomes" id="UP000199019"/>
    </source>
</evidence>
<dbReference type="EMBL" id="FOHB01000001">
    <property type="protein sequence ID" value="SER79667.1"/>
    <property type="molecule type" value="Genomic_DNA"/>
</dbReference>
<accession>A0A1H9S3U1</accession>
<dbReference type="OrthoDB" id="485032at2"/>
<dbReference type="PROSITE" id="PS51819">
    <property type="entry name" value="VOC"/>
    <property type="match status" value="1"/>
</dbReference>
<organism evidence="2 3">
    <name type="scientific">Pedococcus cremeus</name>
    <dbReference type="NCBI Taxonomy" id="587636"/>
    <lineage>
        <taxon>Bacteria</taxon>
        <taxon>Bacillati</taxon>
        <taxon>Actinomycetota</taxon>
        <taxon>Actinomycetes</taxon>
        <taxon>Micrococcales</taxon>
        <taxon>Intrasporangiaceae</taxon>
        <taxon>Pedococcus</taxon>
    </lineage>
</organism>
<gene>
    <name evidence="2" type="ORF">SAMN05216199_1248</name>
</gene>
<dbReference type="AlphaFoldDB" id="A0A1H9S3U1"/>
<dbReference type="PANTHER" id="PTHR36437:SF2">
    <property type="entry name" value="GLYOXALASE_BLEOMYCIN RESISTANCE PROTEIN_DIOXYGENASE"/>
    <property type="match status" value="1"/>
</dbReference>
<dbReference type="RefSeq" id="WP_091756234.1">
    <property type="nucleotide sequence ID" value="NZ_FOHB01000001.1"/>
</dbReference>
<dbReference type="Proteomes" id="UP000199019">
    <property type="component" value="Unassembled WGS sequence"/>
</dbReference>
<dbReference type="InterPro" id="IPR037523">
    <property type="entry name" value="VOC_core"/>
</dbReference>
<dbReference type="Gene3D" id="3.10.180.10">
    <property type="entry name" value="2,3-Dihydroxybiphenyl 1,2-Dioxygenase, domain 1"/>
    <property type="match status" value="1"/>
</dbReference>
<evidence type="ECO:0000259" key="1">
    <source>
        <dbReference type="PROSITE" id="PS51819"/>
    </source>
</evidence>
<dbReference type="SUPFAM" id="SSF54593">
    <property type="entry name" value="Glyoxalase/Bleomycin resistance protein/Dihydroxybiphenyl dioxygenase"/>
    <property type="match status" value="1"/>
</dbReference>
<sequence>MHMKLELIPLPVSDVDRAIDFYAGKLGFEKDVDVRPSEGVRVVQLTPEGSGCSVGFGTGLDVYAGEPGSVRGLHLVVEDITEARAELIRRGVEVGDIHDFGGGVRGANFSDPDGNTFELQEMAWRRGPQY</sequence>
<dbReference type="Pfam" id="PF00903">
    <property type="entry name" value="Glyoxalase"/>
    <property type="match status" value="1"/>
</dbReference>
<reference evidence="3" key="1">
    <citation type="submission" date="2016-10" db="EMBL/GenBank/DDBJ databases">
        <authorList>
            <person name="Varghese N."/>
            <person name="Submissions S."/>
        </authorList>
    </citation>
    <scope>NUCLEOTIDE SEQUENCE [LARGE SCALE GENOMIC DNA]</scope>
    <source>
        <strain evidence="3">CGMCC 1.6963</strain>
    </source>
</reference>
<proteinExistence type="predicted"/>
<dbReference type="InterPro" id="IPR004360">
    <property type="entry name" value="Glyas_Fos-R_dOase_dom"/>
</dbReference>
<feature type="domain" description="VOC" evidence="1">
    <location>
        <begin position="4"/>
        <end position="122"/>
    </location>
</feature>
<evidence type="ECO:0000313" key="2">
    <source>
        <dbReference type="EMBL" id="SER79667.1"/>
    </source>
</evidence>
<keyword evidence="3" id="KW-1185">Reference proteome</keyword>
<name>A0A1H9S3U1_9MICO</name>